<dbReference type="PATRIC" id="fig|1341679.3.peg.1261"/>
<dbReference type="EMBL" id="AYET01000002">
    <property type="protein sequence ID" value="ESK48628.1"/>
    <property type="molecule type" value="Genomic_DNA"/>
</dbReference>
<dbReference type="PANTHER" id="PTHR11014">
    <property type="entry name" value="PEPTIDASE M20 FAMILY MEMBER"/>
    <property type="match status" value="1"/>
</dbReference>
<proteinExistence type="predicted"/>
<evidence type="ECO:0000256" key="1">
    <source>
        <dbReference type="SAM" id="SignalP"/>
    </source>
</evidence>
<evidence type="ECO:0000313" key="3">
    <source>
        <dbReference type="Proteomes" id="UP000018415"/>
    </source>
</evidence>
<keyword evidence="3" id="KW-1185">Reference proteome</keyword>
<dbReference type="eggNOG" id="COG1473">
    <property type="taxonomic scope" value="Bacteria"/>
</dbReference>
<evidence type="ECO:0000313" key="2">
    <source>
        <dbReference type="EMBL" id="ESK48628.1"/>
    </source>
</evidence>
<name>V2U3E2_9GAMM</name>
<comment type="caution">
    <text evidence="2">The sequence shown here is derived from an EMBL/GenBank/DDBJ whole genome shotgun (WGS) entry which is preliminary data.</text>
</comment>
<dbReference type="InterPro" id="IPR017439">
    <property type="entry name" value="Amidohydrolase"/>
</dbReference>
<feature type="signal peptide" evidence="1">
    <location>
        <begin position="1"/>
        <end position="22"/>
    </location>
</feature>
<feature type="chain" id="PRO_5004710538" description="Peptidase M20 dimerisation domain-containing protein" evidence="1">
    <location>
        <begin position="23"/>
        <end position="120"/>
    </location>
</feature>
<dbReference type="PANTHER" id="PTHR11014:SF63">
    <property type="entry name" value="METALLOPEPTIDASE, PUTATIVE (AFU_ORTHOLOGUE AFUA_6G09600)-RELATED"/>
    <property type="match status" value="1"/>
</dbReference>
<dbReference type="GO" id="GO:0016787">
    <property type="term" value="F:hydrolase activity"/>
    <property type="evidence" value="ECO:0007669"/>
    <property type="project" value="InterPro"/>
</dbReference>
<dbReference type="AlphaFoldDB" id="V2U3E2"/>
<keyword evidence="1" id="KW-0732">Signal</keyword>
<gene>
    <name evidence="2" type="ORF">P253_01274</name>
</gene>
<reference evidence="2 3" key="1">
    <citation type="submission" date="2013-10" db="EMBL/GenBank/DDBJ databases">
        <title>The Genome Sequence of Acinetobacter indicus CIP 110367.</title>
        <authorList>
            <consortium name="The Broad Institute Genomics Platform"/>
            <consortium name="The Broad Institute Genome Sequencing Center for Infectious Disease"/>
            <person name="Cerqueira G."/>
            <person name="Feldgarden M."/>
            <person name="Courvalin P."/>
            <person name="Grillot-Courvalin C."/>
            <person name="Clermont D."/>
            <person name="Rocha E."/>
            <person name="Yoon E.-J."/>
            <person name="Nemec A."/>
            <person name="Young S.K."/>
            <person name="Zeng Q."/>
            <person name="Gargeya S."/>
            <person name="Fitzgerald M."/>
            <person name="Abouelleil A."/>
            <person name="Alvarado L."/>
            <person name="Berlin A.M."/>
            <person name="Chapman S.B."/>
            <person name="Gainer-Dewar J."/>
            <person name="Goldberg J."/>
            <person name="Gnerre S."/>
            <person name="Griggs A."/>
            <person name="Gujja S."/>
            <person name="Hansen M."/>
            <person name="Howarth C."/>
            <person name="Imamovic A."/>
            <person name="Ireland A."/>
            <person name="Larimer J."/>
            <person name="McCowan C."/>
            <person name="Murphy C."/>
            <person name="Pearson M."/>
            <person name="Poon T.W."/>
            <person name="Priest M."/>
            <person name="Roberts A."/>
            <person name="Saif S."/>
            <person name="Shea T."/>
            <person name="Sykes S."/>
            <person name="Wortman J."/>
            <person name="Nusbaum C."/>
            <person name="Birren B."/>
        </authorList>
    </citation>
    <scope>NUCLEOTIDE SEQUENCE [LARGE SCALE GENOMIC DNA]</scope>
    <source>
        <strain evidence="2 3">CIP 110367</strain>
    </source>
</reference>
<protein>
    <recommendedName>
        <fullName evidence="4">Peptidase M20 dimerisation domain-containing protein</fullName>
    </recommendedName>
</protein>
<organism evidence="2 3">
    <name type="scientific">Acinetobacter indicus CIP 110367</name>
    <dbReference type="NCBI Taxonomy" id="1341679"/>
    <lineage>
        <taxon>Bacteria</taxon>
        <taxon>Pseudomonadati</taxon>
        <taxon>Pseudomonadota</taxon>
        <taxon>Gammaproteobacteria</taxon>
        <taxon>Moraxellales</taxon>
        <taxon>Moraxellaceae</taxon>
        <taxon>Acinetobacter</taxon>
    </lineage>
</organism>
<accession>V2U3E2</accession>
<dbReference type="Gene3D" id="3.40.630.10">
    <property type="entry name" value="Zn peptidases"/>
    <property type="match status" value="1"/>
</dbReference>
<dbReference type="Proteomes" id="UP000018415">
    <property type="component" value="Unassembled WGS sequence"/>
</dbReference>
<dbReference type="HOGENOM" id="CLU_2044605_0_0_6"/>
<sequence>MQLTKTCLSLGLAMSISQFAFADWVDDAATKVEQHTIQLRHHIHANPELGNMEFKTSELVQKELRSYGIEVKKGFAKTGVIGVLKGAKPGPIVALHGDMDALLMKEKAQVPFASKAKGIY</sequence>
<evidence type="ECO:0008006" key="4">
    <source>
        <dbReference type="Google" id="ProtNLM"/>
    </source>
</evidence>
<dbReference type="SUPFAM" id="SSF53187">
    <property type="entry name" value="Zn-dependent exopeptidases"/>
    <property type="match status" value="1"/>
</dbReference>